<keyword evidence="5 8" id="KW-0862">Zinc</keyword>
<evidence type="ECO:0000256" key="9">
    <source>
        <dbReference type="PIRSR" id="PIRSR006113-1"/>
    </source>
</evidence>
<feature type="active site" description="Charge relay system" evidence="9">
    <location>
        <position position="112"/>
    </location>
</feature>
<evidence type="ECO:0000256" key="10">
    <source>
        <dbReference type="PIRSR" id="PIRSR006113-2"/>
    </source>
</evidence>
<feature type="binding site" evidence="10">
    <location>
        <position position="29"/>
    </location>
    <ligand>
        <name>Zn(2+)</name>
        <dbReference type="ChEBI" id="CHEBI:29105"/>
    </ligand>
</feature>
<keyword evidence="12" id="KW-1185">Reference proteome</keyword>
<dbReference type="OrthoDB" id="9804698at2"/>
<dbReference type="EC" id="4.-.-.-" evidence="8"/>
<evidence type="ECO:0000256" key="1">
    <source>
        <dbReference type="ARBA" id="ARBA00005061"/>
    </source>
</evidence>
<reference evidence="11 12" key="1">
    <citation type="submission" date="2019-12" db="EMBL/GenBank/DDBJ databases">
        <title>Nocardia macrotermitis sp. nov. and Nocardia aurantia sp. nov., isolated from the gut of the fungus growing-termite Macrotermes natalensis.</title>
        <authorList>
            <person name="Christine B."/>
            <person name="Rene B."/>
        </authorList>
    </citation>
    <scope>NUCLEOTIDE SEQUENCE [LARGE SCALE GENOMIC DNA]</scope>
    <source>
        <strain evidence="11 12">DSM 102126</strain>
    </source>
</reference>
<dbReference type="PANTHER" id="PTHR12589">
    <property type="entry name" value="PYRUVOYL TETRAHYDROBIOPTERIN SYNTHASE"/>
    <property type="match status" value="1"/>
</dbReference>
<feature type="binding site" evidence="10">
    <location>
        <position position="31"/>
    </location>
    <ligand>
        <name>Zn(2+)</name>
        <dbReference type="ChEBI" id="CHEBI:29105"/>
    </ligand>
</feature>
<evidence type="ECO:0000256" key="3">
    <source>
        <dbReference type="ARBA" id="ARBA00018141"/>
    </source>
</evidence>
<dbReference type="PIRSF" id="PIRSF006113">
    <property type="entry name" value="PTP_synth"/>
    <property type="match status" value="1"/>
</dbReference>
<dbReference type="GO" id="GO:0046872">
    <property type="term" value="F:metal ion binding"/>
    <property type="evidence" value="ECO:0007669"/>
    <property type="project" value="UniProtKB-KW"/>
</dbReference>
<evidence type="ECO:0000256" key="7">
    <source>
        <dbReference type="ARBA" id="ARBA00048807"/>
    </source>
</evidence>
<evidence type="ECO:0000256" key="5">
    <source>
        <dbReference type="ARBA" id="ARBA00022833"/>
    </source>
</evidence>
<comment type="catalytic activity">
    <reaction evidence="7 8">
        <text>7,8-dihydroneopterin 3'-triphosphate + H2O = 6-carboxy-5,6,7,8-tetrahydropterin + triphosphate + acetaldehyde + 2 H(+)</text>
        <dbReference type="Rhea" id="RHEA:27966"/>
        <dbReference type="ChEBI" id="CHEBI:15343"/>
        <dbReference type="ChEBI" id="CHEBI:15377"/>
        <dbReference type="ChEBI" id="CHEBI:15378"/>
        <dbReference type="ChEBI" id="CHEBI:18036"/>
        <dbReference type="ChEBI" id="CHEBI:58462"/>
        <dbReference type="ChEBI" id="CHEBI:61032"/>
        <dbReference type="EC" id="4.1.2.50"/>
    </reaction>
</comment>
<evidence type="ECO:0000256" key="6">
    <source>
        <dbReference type="ARBA" id="ARBA00023239"/>
    </source>
</evidence>
<dbReference type="Proteomes" id="UP000431901">
    <property type="component" value="Unassembled WGS sequence"/>
</dbReference>
<feature type="active site" description="Proton acceptor" evidence="9">
    <location>
        <position position="25"/>
    </location>
</feature>
<dbReference type="Gene3D" id="3.30.479.10">
    <property type="entry name" value="6-pyruvoyl tetrahydropterin synthase/QueD"/>
    <property type="match status" value="2"/>
</dbReference>
<name>A0A6I4WCX5_9ACTN</name>
<sequence length="125" mass="13991">MHRIGKSFGFEAAHRLSGLPEGHKCGRSHGHSYSVEVRLAARRLSGPGFVADFAVLDEFRAYLQRTFDHRDLNDVMDAEPTSENLARHFFRWCATGLALPDGVRVESVRVSETASTWAEYAPEEA</sequence>
<dbReference type="InterPro" id="IPR007115">
    <property type="entry name" value="6-PTP_synth/QueD"/>
</dbReference>
<comment type="caution">
    <text evidence="11">The sequence shown here is derived from an EMBL/GenBank/DDBJ whole genome shotgun (WGS) entry which is preliminary data.</text>
</comment>
<evidence type="ECO:0000256" key="8">
    <source>
        <dbReference type="PIRNR" id="PIRNR006113"/>
    </source>
</evidence>
<evidence type="ECO:0000256" key="4">
    <source>
        <dbReference type="ARBA" id="ARBA00022723"/>
    </source>
</evidence>
<dbReference type="InterPro" id="IPR038418">
    <property type="entry name" value="6-PTP_synth/QueD_sf"/>
</dbReference>
<dbReference type="PANTHER" id="PTHR12589:SF7">
    <property type="entry name" value="6-PYRUVOYL TETRAHYDROBIOPTERIN SYNTHASE"/>
    <property type="match status" value="1"/>
</dbReference>
<dbReference type="EMBL" id="WUTW01000002">
    <property type="protein sequence ID" value="MXQ64914.1"/>
    <property type="molecule type" value="Genomic_DNA"/>
</dbReference>
<keyword evidence="6 8" id="KW-0456">Lyase</keyword>
<protein>
    <recommendedName>
        <fullName evidence="3 8">6-carboxy-5,6,7,8-tetrahydropterin synthase</fullName>
        <ecNumber evidence="8">4.-.-.-</ecNumber>
    </recommendedName>
</protein>
<evidence type="ECO:0000256" key="2">
    <source>
        <dbReference type="ARBA" id="ARBA00008900"/>
    </source>
</evidence>
<comment type="pathway">
    <text evidence="1 8">Purine metabolism; 7-cyano-7-deazaguanine biosynthesis.</text>
</comment>
<feature type="binding site" evidence="10">
    <location>
        <position position="14"/>
    </location>
    <ligand>
        <name>Zn(2+)</name>
        <dbReference type="ChEBI" id="CHEBI:29105"/>
    </ligand>
</feature>
<organism evidence="11 12">
    <name type="scientific">Actinomadura rayongensis</name>
    <dbReference type="NCBI Taxonomy" id="1429076"/>
    <lineage>
        <taxon>Bacteria</taxon>
        <taxon>Bacillati</taxon>
        <taxon>Actinomycetota</taxon>
        <taxon>Actinomycetes</taxon>
        <taxon>Streptosporangiales</taxon>
        <taxon>Thermomonosporaceae</taxon>
        <taxon>Actinomadura</taxon>
    </lineage>
</organism>
<dbReference type="GO" id="GO:0070497">
    <property type="term" value="F:6-carboxytetrahydropterin synthase activity"/>
    <property type="evidence" value="ECO:0007669"/>
    <property type="project" value="UniProtKB-EC"/>
</dbReference>
<keyword evidence="8" id="KW-0671">Queuosine biosynthesis</keyword>
<dbReference type="Pfam" id="PF01242">
    <property type="entry name" value="PTPS"/>
    <property type="match status" value="1"/>
</dbReference>
<proteinExistence type="inferred from homology"/>
<dbReference type="AlphaFoldDB" id="A0A6I4WCX5"/>
<dbReference type="GO" id="GO:0008616">
    <property type="term" value="P:tRNA queuosine(34) biosynthetic process"/>
    <property type="evidence" value="ECO:0007669"/>
    <property type="project" value="UniProtKB-KW"/>
</dbReference>
<comment type="similarity">
    <text evidence="2 8">Belongs to the PTPS family. QueD subfamily.</text>
</comment>
<gene>
    <name evidence="11" type="ORF">GQ466_12785</name>
</gene>
<evidence type="ECO:0000313" key="11">
    <source>
        <dbReference type="EMBL" id="MXQ64914.1"/>
    </source>
</evidence>
<evidence type="ECO:0000313" key="12">
    <source>
        <dbReference type="Proteomes" id="UP000431901"/>
    </source>
</evidence>
<dbReference type="UniPathway" id="UPA00391"/>
<accession>A0A6I4WCX5</accession>
<comment type="cofactor">
    <cofactor evidence="8 10">
        <name>Zn(2+)</name>
        <dbReference type="ChEBI" id="CHEBI:29105"/>
    </cofactor>
    <text evidence="8 10">Binds 1 zinc ion per subunit.</text>
</comment>
<keyword evidence="4 8" id="KW-0479">Metal-binding</keyword>
<dbReference type="RefSeq" id="WP_161103867.1">
    <property type="nucleotide sequence ID" value="NZ_JBHLYI010000001.1"/>
</dbReference>
<feature type="active site" description="Charge relay system" evidence="9">
    <location>
        <position position="69"/>
    </location>
</feature>
<dbReference type="SUPFAM" id="SSF55620">
    <property type="entry name" value="Tetrahydrobiopterin biosynthesis enzymes-like"/>
    <property type="match status" value="1"/>
</dbReference>